<reference evidence="1" key="1">
    <citation type="submission" date="2013-12" db="EMBL/GenBank/DDBJ databases">
        <authorList>
            <person name="Genoscope - CEA"/>
        </authorList>
    </citation>
    <scope>NUCLEOTIDE SEQUENCE</scope>
    <source>
        <strain evidence="1">CBS 1993</strain>
    </source>
</reference>
<proteinExistence type="predicted"/>
<evidence type="ECO:0000313" key="1">
    <source>
        <dbReference type="EMBL" id="CDK27183.1"/>
    </source>
</evidence>
<gene>
    <name evidence="1" type="ORF">KUCA_T00003160001</name>
</gene>
<dbReference type="EMBL" id="HG793128">
    <property type="protein sequence ID" value="CDK27183.1"/>
    <property type="molecule type" value="Genomic_DNA"/>
</dbReference>
<sequence length="119" mass="13917">MKKFGKTAPEDKLRRRAGENSVGRYLLGRGNSANDIARRLRRIGIATGIHLFYRFSREQESIQITRDIWDPVTGYQLLHYLLLRPQPACNLWHDHKPTKLISFSSVIEIRTIPLRLRVH</sequence>
<keyword evidence="2" id="KW-1185">Reference proteome</keyword>
<protein>
    <submittedName>
        <fullName evidence="1">Uncharacterized protein</fullName>
    </submittedName>
</protein>
<dbReference type="Proteomes" id="UP000019384">
    <property type="component" value="Unassembled WGS sequence"/>
</dbReference>
<evidence type="ECO:0000313" key="2">
    <source>
        <dbReference type="Proteomes" id="UP000019384"/>
    </source>
</evidence>
<accession>W6MLY1</accession>
<dbReference type="GeneID" id="34520567"/>
<reference evidence="1" key="2">
    <citation type="submission" date="2014-02" db="EMBL/GenBank/DDBJ databases">
        <title>Complete DNA sequence of /Kuraishia capsulata/ illustrates novel genomic features among budding yeasts (/Saccharomycotina/).</title>
        <authorList>
            <person name="Morales L."/>
            <person name="Noel B."/>
            <person name="Porcel B."/>
            <person name="Marcet-Houben M."/>
            <person name="Hullo M-F."/>
            <person name="Sacerdot C."/>
            <person name="Tekaia F."/>
            <person name="Leh-Louis V."/>
            <person name="Despons L."/>
            <person name="Khanna V."/>
            <person name="Aury J-M."/>
            <person name="Barbe V."/>
            <person name="Couloux A."/>
            <person name="Labadie K."/>
            <person name="Pelletier E."/>
            <person name="Souciet J-L."/>
            <person name="Boekhout T."/>
            <person name="Gabaldon T."/>
            <person name="Wincker P."/>
            <person name="Dujon B."/>
        </authorList>
    </citation>
    <scope>NUCLEOTIDE SEQUENCE</scope>
    <source>
        <strain evidence="1">CBS 1993</strain>
    </source>
</reference>
<organism evidence="1 2">
    <name type="scientific">Kuraishia capsulata CBS 1993</name>
    <dbReference type="NCBI Taxonomy" id="1382522"/>
    <lineage>
        <taxon>Eukaryota</taxon>
        <taxon>Fungi</taxon>
        <taxon>Dikarya</taxon>
        <taxon>Ascomycota</taxon>
        <taxon>Saccharomycotina</taxon>
        <taxon>Pichiomycetes</taxon>
        <taxon>Pichiales</taxon>
        <taxon>Pichiaceae</taxon>
        <taxon>Kuraishia</taxon>
    </lineage>
</organism>
<name>W6MLY1_9ASCO</name>
<dbReference type="HOGENOM" id="CLU_2061845_0_0_1"/>
<dbReference type="AlphaFoldDB" id="W6MLY1"/>
<dbReference type="RefSeq" id="XP_022459179.1">
    <property type="nucleotide sequence ID" value="XM_022601547.1"/>
</dbReference>